<keyword evidence="4" id="KW-1003">Cell membrane</keyword>
<feature type="region of interest" description="Disordered" evidence="10">
    <location>
        <begin position="100"/>
        <end position="123"/>
    </location>
</feature>
<evidence type="ECO:0000256" key="7">
    <source>
        <dbReference type="ARBA" id="ARBA00022927"/>
    </source>
</evidence>
<feature type="compositionally biased region" description="Polar residues" evidence="10">
    <location>
        <begin position="1"/>
        <end position="16"/>
    </location>
</feature>
<evidence type="ECO:0000256" key="5">
    <source>
        <dbReference type="ARBA" id="ARBA00022519"/>
    </source>
</evidence>
<reference evidence="13" key="1">
    <citation type="submission" date="2017-02" db="EMBL/GenBank/DDBJ databases">
        <authorList>
            <person name="Varghese N."/>
            <person name="Submissions S."/>
        </authorList>
    </citation>
    <scope>NUCLEOTIDE SEQUENCE [LARGE SCALE GENOMIC DNA]</scope>
    <source>
        <strain evidence="13">R11H</strain>
    </source>
</reference>
<protein>
    <submittedName>
        <fullName evidence="12">Outer membrane transport energization protein TonB</fullName>
    </submittedName>
</protein>
<comment type="subcellular location">
    <subcellularLocation>
        <location evidence="1">Cell inner membrane</location>
        <topology evidence="1">Single-pass membrane protein</topology>
        <orientation evidence="1">Periplasmic side</orientation>
    </subcellularLocation>
</comment>
<keyword evidence="6" id="KW-0812">Transmembrane</keyword>
<name>A0A1T5CC84_9SPHN</name>
<feature type="compositionally biased region" description="Pro residues" evidence="10">
    <location>
        <begin position="152"/>
        <end position="162"/>
    </location>
</feature>
<dbReference type="EMBL" id="FUYP01000009">
    <property type="protein sequence ID" value="SKB57068.1"/>
    <property type="molecule type" value="Genomic_DNA"/>
</dbReference>
<dbReference type="Proteomes" id="UP000190044">
    <property type="component" value="Unassembled WGS sequence"/>
</dbReference>
<evidence type="ECO:0000313" key="12">
    <source>
        <dbReference type="EMBL" id="SKB57068.1"/>
    </source>
</evidence>
<feature type="region of interest" description="Disordered" evidence="10">
    <location>
        <begin position="1"/>
        <end position="48"/>
    </location>
</feature>
<evidence type="ECO:0000256" key="8">
    <source>
        <dbReference type="ARBA" id="ARBA00022989"/>
    </source>
</evidence>
<dbReference type="InterPro" id="IPR037682">
    <property type="entry name" value="TonB_C"/>
</dbReference>
<evidence type="ECO:0000256" key="1">
    <source>
        <dbReference type="ARBA" id="ARBA00004383"/>
    </source>
</evidence>
<organism evidence="12 13">
    <name type="scientific">Sphingopyxis flava</name>
    <dbReference type="NCBI Taxonomy" id="1507287"/>
    <lineage>
        <taxon>Bacteria</taxon>
        <taxon>Pseudomonadati</taxon>
        <taxon>Pseudomonadota</taxon>
        <taxon>Alphaproteobacteria</taxon>
        <taxon>Sphingomonadales</taxon>
        <taxon>Sphingomonadaceae</taxon>
        <taxon>Sphingopyxis</taxon>
    </lineage>
</organism>
<dbReference type="GO" id="GO:0031992">
    <property type="term" value="F:energy transducer activity"/>
    <property type="evidence" value="ECO:0007669"/>
    <property type="project" value="TreeGrafter"/>
</dbReference>
<dbReference type="InterPro" id="IPR051045">
    <property type="entry name" value="TonB-dependent_transducer"/>
</dbReference>
<evidence type="ECO:0000313" key="13">
    <source>
        <dbReference type="Proteomes" id="UP000190044"/>
    </source>
</evidence>
<dbReference type="SUPFAM" id="SSF74653">
    <property type="entry name" value="TolA/TonB C-terminal domain"/>
    <property type="match status" value="1"/>
</dbReference>
<dbReference type="RefSeq" id="WP_079638449.1">
    <property type="nucleotide sequence ID" value="NZ_FUYP01000009.1"/>
</dbReference>
<accession>A0A1T5CC84</accession>
<sequence>MLSSNSLAFTTTSSGTGPRPDALELPQSGETGRPNLARPSARAASGRYGEDRKLNLPAAALSLMVAAAVLAALLQTNYRRAQTEAARLAVINLSAALPPPPPAAPRDVPEQQQAPVAAPRPLTPIPVERSPLLAVPDPSPPPPVPVALAPAPAAPPAPPAPPATVEADDLSAHMLSSTPPSYPRESRRQREEGTVLLALTLDVDGSVAAISVAQSSGFRRLDEAALRAVRKWRWAPTIRRGQAVMVKGLVEIPFILRAK</sequence>
<keyword evidence="8" id="KW-1133">Transmembrane helix</keyword>
<evidence type="ECO:0000256" key="9">
    <source>
        <dbReference type="ARBA" id="ARBA00023136"/>
    </source>
</evidence>
<evidence type="ECO:0000256" key="3">
    <source>
        <dbReference type="ARBA" id="ARBA00022448"/>
    </source>
</evidence>
<evidence type="ECO:0000256" key="6">
    <source>
        <dbReference type="ARBA" id="ARBA00022692"/>
    </source>
</evidence>
<dbReference type="Gene3D" id="3.30.1150.10">
    <property type="match status" value="1"/>
</dbReference>
<dbReference type="AlphaFoldDB" id="A0A1T5CC84"/>
<dbReference type="InterPro" id="IPR006260">
    <property type="entry name" value="TonB/TolA_C"/>
</dbReference>
<dbReference type="GO" id="GO:0098797">
    <property type="term" value="C:plasma membrane protein complex"/>
    <property type="evidence" value="ECO:0007669"/>
    <property type="project" value="TreeGrafter"/>
</dbReference>
<evidence type="ECO:0000256" key="4">
    <source>
        <dbReference type="ARBA" id="ARBA00022475"/>
    </source>
</evidence>
<dbReference type="PROSITE" id="PS52015">
    <property type="entry name" value="TONB_CTD"/>
    <property type="match status" value="1"/>
</dbReference>
<keyword evidence="5" id="KW-0997">Cell inner membrane</keyword>
<proteinExistence type="inferred from homology"/>
<dbReference type="PANTHER" id="PTHR33446">
    <property type="entry name" value="PROTEIN TONB-RELATED"/>
    <property type="match status" value="1"/>
</dbReference>
<comment type="similarity">
    <text evidence="2">Belongs to the TonB family.</text>
</comment>
<dbReference type="GO" id="GO:0055085">
    <property type="term" value="P:transmembrane transport"/>
    <property type="evidence" value="ECO:0007669"/>
    <property type="project" value="InterPro"/>
</dbReference>
<evidence type="ECO:0000259" key="11">
    <source>
        <dbReference type="PROSITE" id="PS52015"/>
    </source>
</evidence>
<keyword evidence="7" id="KW-0653">Protein transport</keyword>
<evidence type="ECO:0000256" key="10">
    <source>
        <dbReference type="SAM" id="MobiDB-lite"/>
    </source>
</evidence>
<feature type="domain" description="TonB C-terminal" evidence="11">
    <location>
        <begin position="167"/>
        <end position="259"/>
    </location>
</feature>
<keyword evidence="3" id="KW-0813">Transport</keyword>
<dbReference type="Pfam" id="PF03544">
    <property type="entry name" value="TonB_C"/>
    <property type="match status" value="1"/>
</dbReference>
<evidence type="ECO:0000256" key="2">
    <source>
        <dbReference type="ARBA" id="ARBA00006555"/>
    </source>
</evidence>
<dbReference type="PANTHER" id="PTHR33446:SF2">
    <property type="entry name" value="PROTEIN TONB"/>
    <property type="match status" value="1"/>
</dbReference>
<dbReference type="GO" id="GO:0015031">
    <property type="term" value="P:protein transport"/>
    <property type="evidence" value="ECO:0007669"/>
    <property type="project" value="UniProtKB-KW"/>
</dbReference>
<keyword evidence="13" id="KW-1185">Reference proteome</keyword>
<keyword evidence="9" id="KW-0472">Membrane</keyword>
<gene>
    <name evidence="12" type="ORF">SAMN06295937_1009145</name>
</gene>
<dbReference type="NCBIfam" id="TIGR01352">
    <property type="entry name" value="tonB_Cterm"/>
    <property type="match status" value="1"/>
</dbReference>
<feature type="region of interest" description="Disordered" evidence="10">
    <location>
        <begin position="144"/>
        <end position="165"/>
    </location>
</feature>